<dbReference type="Proteomes" id="UP000789704">
    <property type="component" value="Unassembled WGS sequence"/>
</dbReference>
<dbReference type="EMBL" id="CAJQZC010000006">
    <property type="protein sequence ID" value="CAG4906024.1"/>
    <property type="molecule type" value="Genomic_DNA"/>
</dbReference>
<evidence type="ECO:0008006" key="3">
    <source>
        <dbReference type="Google" id="ProtNLM"/>
    </source>
</evidence>
<dbReference type="Pfam" id="PF07409">
    <property type="entry name" value="GP46"/>
    <property type="match status" value="1"/>
</dbReference>
<accession>A0A9N8RYZ4</accession>
<keyword evidence="2" id="KW-1185">Reference proteome</keyword>
<dbReference type="InterPro" id="IPR010877">
    <property type="entry name" value="Phage_Mu_Gp46"/>
</dbReference>
<reference evidence="1" key="1">
    <citation type="submission" date="2021-04" db="EMBL/GenBank/DDBJ databases">
        <authorList>
            <person name="Vanwijnsberghe S."/>
        </authorList>
    </citation>
    <scope>NUCLEOTIDE SEQUENCE</scope>
    <source>
        <strain evidence="1">LMG 31841</strain>
    </source>
</reference>
<evidence type="ECO:0000313" key="1">
    <source>
        <dbReference type="EMBL" id="CAG4906024.1"/>
    </source>
</evidence>
<sequence length="134" mass="15220">MTLLSDADRTALIERAVNISLFTWRRAEPADKLDDDNREGWWGDTFPAVDNDRIGSRLWLLRRRSLDAQALLDAVQYANEALQWMIDDGWVSDAAAVATRTDTQSMRLVVTLDEATASPLRFAFDNVWKVIHAV</sequence>
<proteinExistence type="predicted"/>
<comment type="caution">
    <text evidence="1">The sequence shown here is derived from an EMBL/GenBank/DDBJ whole genome shotgun (WGS) entry which is preliminary data.</text>
</comment>
<protein>
    <recommendedName>
        <fullName evidence="3">Phage tail protein</fullName>
    </recommendedName>
</protein>
<dbReference type="AlphaFoldDB" id="A0A9N8RYZ4"/>
<name>A0A9N8RYZ4_9BURK</name>
<evidence type="ECO:0000313" key="2">
    <source>
        <dbReference type="Proteomes" id="UP000789704"/>
    </source>
</evidence>
<organism evidence="1 2">
    <name type="scientific">Paraburkholderia saeva</name>
    <dbReference type="NCBI Taxonomy" id="2777537"/>
    <lineage>
        <taxon>Bacteria</taxon>
        <taxon>Pseudomonadati</taxon>
        <taxon>Pseudomonadota</taxon>
        <taxon>Betaproteobacteria</taxon>
        <taxon>Burkholderiales</taxon>
        <taxon>Burkholderiaceae</taxon>
        <taxon>Paraburkholderia</taxon>
    </lineage>
</organism>
<gene>
    <name evidence="1" type="ORF">LMG31841_03515</name>
</gene>
<dbReference type="RefSeq" id="WP_228879274.1">
    <property type="nucleotide sequence ID" value="NZ_CAJQZC010000006.1"/>
</dbReference>